<dbReference type="EMBL" id="AZBU02000001">
    <property type="protein sequence ID" value="TMS35976.1"/>
    <property type="molecule type" value="Genomic_DNA"/>
</dbReference>
<dbReference type="OrthoDB" id="504170at2759"/>
<dbReference type="InterPro" id="IPR007110">
    <property type="entry name" value="Ig-like_dom"/>
</dbReference>
<name>A0A4U8US02_STECR</name>
<dbReference type="Proteomes" id="UP000298663">
    <property type="component" value="Unassembled WGS sequence"/>
</dbReference>
<dbReference type="AlphaFoldDB" id="A0A4U8US02"/>
<evidence type="ECO:0000313" key="4">
    <source>
        <dbReference type="Proteomes" id="UP000298663"/>
    </source>
</evidence>
<proteinExistence type="predicted"/>
<feature type="domain" description="Ig-like" evidence="2">
    <location>
        <begin position="134"/>
        <end position="211"/>
    </location>
</feature>
<reference evidence="3 4" key="2">
    <citation type="journal article" date="2019" name="G3 (Bethesda)">
        <title>Hybrid Assembly of the Genome of the Entomopathogenic Nematode Steinernema carpocapsae Identifies the X-Chromosome.</title>
        <authorList>
            <person name="Serra L."/>
            <person name="Macchietto M."/>
            <person name="Macias-Munoz A."/>
            <person name="McGill C.J."/>
            <person name="Rodriguez I.M."/>
            <person name="Rodriguez B."/>
            <person name="Murad R."/>
            <person name="Mortazavi A."/>
        </authorList>
    </citation>
    <scope>NUCLEOTIDE SEQUENCE [LARGE SCALE GENOMIC DNA]</scope>
    <source>
        <strain evidence="3 4">ALL</strain>
    </source>
</reference>
<evidence type="ECO:0000313" key="3">
    <source>
        <dbReference type="EMBL" id="TMS35976.1"/>
    </source>
</evidence>
<sequence length="238" mass="26652">MSRLFAVVVLSVFLCCNGWSVTSDPKDSETLNVGVPFAVLCRLSDIDPEQERPGLVWTKVNGDLSNRPNVKLQRLDDFTMSMFLANGTVDDSGTYECHASYQGVTKTTAISIQFKANMVFTEEEEPSGEVPIVGNEVRMSCEVSGPKRENLMVMWQKDIVALTAGNNKEYIFADNGHTIYIPNVVFERDVGSFVCKVLNTQTGEMITKSFKIGKNCRTRVSDYVQESVRFFDWTPLKS</sequence>
<dbReference type="CDD" id="cd00096">
    <property type="entry name" value="Ig"/>
    <property type="match status" value="1"/>
</dbReference>
<protein>
    <recommendedName>
        <fullName evidence="2">Ig-like domain-containing protein</fullName>
    </recommendedName>
</protein>
<dbReference type="Gene3D" id="2.60.40.10">
    <property type="entry name" value="Immunoglobulins"/>
    <property type="match status" value="2"/>
</dbReference>
<dbReference type="InterPro" id="IPR036179">
    <property type="entry name" value="Ig-like_dom_sf"/>
</dbReference>
<feature type="chain" id="PRO_5020294751" description="Ig-like domain-containing protein" evidence="1">
    <location>
        <begin position="19"/>
        <end position="238"/>
    </location>
</feature>
<keyword evidence="1" id="KW-0732">Signal</keyword>
<evidence type="ECO:0000259" key="2">
    <source>
        <dbReference type="PROSITE" id="PS50835"/>
    </source>
</evidence>
<comment type="caution">
    <text evidence="3">The sequence shown here is derived from an EMBL/GenBank/DDBJ whole genome shotgun (WGS) entry which is preliminary data.</text>
</comment>
<dbReference type="InterPro" id="IPR013098">
    <property type="entry name" value="Ig_I-set"/>
</dbReference>
<feature type="domain" description="Ig-like" evidence="2">
    <location>
        <begin position="19"/>
        <end position="111"/>
    </location>
</feature>
<evidence type="ECO:0000256" key="1">
    <source>
        <dbReference type="SAM" id="SignalP"/>
    </source>
</evidence>
<keyword evidence="4" id="KW-1185">Reference proteome</keyword>
<accession>A0A4U8US02</accession>
<reference evidence="3 4" key="1">
    <citation type="journal article" date="2015" name="Genome Biol.">
        <title>Comparative genomics of Steinernema reveals deeply conserved gene regulatory networks.</title>
        <authorList>
            <person name="Dillman A.R."/>
            <person name="Macchietto M."/>
            <person name="Porter C.F."/>
            <person name="Rogers A."/>
            <person name="Williams B."/>
            <person name="Antoshechkin I."/>
            <person name="Lee M.M."/>
            <person name="Goodwin Z."/>
            <person name="Lu X."/>
            <person name="Lewis E.E."/>
            <person name="Goodrich-Blair H."/>
            <person name="Stock S.P."/>
            <person name="Adams B.J."/>
            <person name="Sternberg P.W."/>
            <person name="Mortazavi A."/>
        </authorList>
    </citation>
    <scope>NUCLEOTIDE SEQUENCE [LARGE SCALE GENOMIC DNA]</scope>
    <source>
        <strain evidence="3 4">ALL</strain>
    </source>
</reference>
<dbReference type="PROSITE" id="PS50835">
    <property type="entry name" value="IG_LIKE"/>
    <property type="match status" value="2"/>
</dbReference>
<organism evidence="3 4">
    <name type="scientific">Steinernema carpocapsae</name>
    <name type="common">Entomopathogenic nematode</name>
    <dbReference type="NCBI Taxonomy" id="34508"/>
    <lineage>
        <taxon>Eukaryota</taxon>
        <taxon>Metazoa</taxon>
        <taxon>Ecdysozoa</taxon>
        <taxon>Nematoda</taxon>
        <taxon>Chromadorea</taxon>
        <taxon>Rhabditida</taxon>
        <taxon>Tylenchina</taxon>
        <taxon>Panagrolaimomorpha</taxon>
        <taxon>Strongyloidoidea</taxon>
        <taxon>Steinernematidae</taxon>
        <taxon>Steinernema</taxon>
    </lineage>
</organism>
<dbReference type="InterPro" id="IPR013783">
    <property type="entry name" value="Ig-like_fold"/>
</dbReference>
<feature type="signal peptide" evidence="1">
    <location>
        <begin position="1"/>
        <end position="18"/>
    </location>
</feature>
<dbReference type="SUPFAM" id="SSF48726">
    <property type="entry name" value="Immunoglobulin"/>
    <property type="match status" value="2"/>
</dbReference>
<dbReference type="Pfam" id="PF07679">
    <property type="entry name" value="I-set"/>
    <property type="match status" value="1"/>
</dbReference>
<dbReference type="InterPro" id="IPR003599">
    <property type="entry name" value="Ig_sub"/>
</dbReference>
<gene>
    <name evidence="3" type="ORF">L596_003253</name>
</gene>
<dbReference type="SMART" id="SM00409">
    <property type="entry name" value="IG"/>
    <property type="match status" value="2"/>
</dbReference>